<organism evidence="2">
    <name type="scientific">viral metagenome</name>
    <dbReference type="NCBI Taxonomy" id="1070528"/>
    <lineage>
        <taxon>unclassified sequences</taxon>
        <taxon>metagenomes</taxon>
        <taxon>organismal metagenomes</taxon>
    </lineage>
</organism>
<proteinExistence type="predicted"/>
<evidence type="ECO:0000313" key="2">
    <source>
        <dbReference type="EMBL" id="QHT02814.1"/>
    </source>
</evidence>
<dbReference type="AlphaFoldDB" id="A0A6C0CGR0"/>
<feature type="compositionally biased region" description="Basic residues" evidence="1">
    <location>
        <begin position="1"/>
        <end position="48"/>
    </location>
</feature>
<reference evidence="2" key="1">
    <citation type="journal article" date="2020" name="Nature">
        <title>Giant virus diversity and host interactions through global metagenomics.</title>
        <authorList>
            <person name="Schulz F."/>
            <person name="Roux S."/>
            <person name="Paez-Espino D."/>
            <person name="Jungbluth S."/>
            <person name="Walsh D.A."/>
            <person name="Denef V.J."/>
            <person name="McMahon K.D."/>
            <person name="Konstantinidis K.T."/>
            <person name="Eloe-Fadrosh E.A."/>
            <person name="Kyrpides N.C."/>
            <person name="Woyke T."/>
        </authorList>
    </citation>
    <scope>NUCLEOTIDE SEQUENCE</scope>
    <source>
        <strain evidence="2">GVMAG-M-3300020595-32</strain>
    </source>
</reference>
<name>A0A6C0CGR0_9ZZZZ</name>
<sequence length="166" mass="19385">MGRSNLSKRRSRLSKRRSNLSKRMNKRKSRVSKRRNKRRSRLSKRRSKYNNILIYGGSASTGKPHYFKINQKINVKSSLLQPPDTELPDTELPGIIVSYLRPNGENQYRPVDRPHRYPYTCYLVFASKNPDNLPEDIDKNNRQNNSGYKHVVIPVIDSDSKLSIRT</sequence>
<evidence type="ECO:0000256" key="1">
    <source>
        <dbReference type="SAM" id="MobiDB-lite"/>
    </source>
</evidence>
<feature type="region of interest" description="Disordered" evidence="1">
    <location>
        <begin position="1"/>
        <end position="49"/>
    </location>
</feature>
<accession>A0A6C0CGR0</accession>
<protein>
    <submittedName>
        <fullName evidence="2">Uncharacterized protein</fullName>
    </submittedName>
</protein>
<dbReference type="EMBL" id="MN739401">
    <property type="protein sequence ID" value="QHT02814.1"/>
    <property type="molecule type" value="Genomic_DNA"/>
</dbReference>